<evidence type="ECO:0000313" key="2">
    <source>
        <dbReference type="EMBL" id="SHF75945.1"/>
    </source>
</evidence>
<dbReference type="Pfam" id="PF10552">
    <property type="entry name" value="ORF6C"/>
    <property type="match status" value="1"/>
</dbReference>
<gene>
    <name evidence="2" type="ORF">SAMN02746089_02502</name>
</gene>
<proteinExistence type="predicted"/>
<sequence length="148" mass="17187">MSEVRPANPLISQVIEKQNKISRFVESFAKEFQEVKAVLSEHEEILNRRVYLSPAEKKNVKKHVKAKVKEIAEQNGWPYKEASRMIFAAVWNSIESAYNVSTYDELPSKYVDDILRMIDDWELPESVKKRVESSLKKNSKEVDENGND</sequence>
<name>A0A1M5E9S6_9THEO</name>
<protein>
    <submittedName>
        <fullName evidence="2">ORF6C domain-containing protein</fullName>
    </submittedName>
</protein>
<dbReference type="AlphaFoldDB" id="A0A1M5E9S6"/>
<evidence type="ECO:0000259" key="1">
    <source>
        <dbReference type="Pfam" id="PF10552"/>
    </source>
</evidence>
<reference evidence="2 3" key="1">
    <citation type="submission" date="2016-11" db="EMBL/GenBank/DDBJ databases">
        <authorList>
            <person name="Jaros S."/>
            <person name="Januszkiewicz K."/>
            <person name="Wedrychowicz H."/>
        </authorList>
    </citation>
    <scope>NUCLEOTIDE SEQUENCE [LARGE SCALE GENOMIC DNA]</scope>
    <source>
        <strain evidence="2 3">DSM 17918</strain>
    </source>
</reference>
<keyword evidence="3" id="KW-1185">Reference proteome</keyword>
<accession>A0A1M5E9S6</accession>
<dbReference type="InterPro" id="IPR018878">
    <property type="entry name" value="ORF6C_dom"/>
</dbReference>
<dbReference type="RefSeq" id="WP_073345967.1">
    <property type="nucleotide sequence ID" value="NZ_FQVH01000043.1"/>
</dbReference>
<organism evidence="2 3">
    <name type="scientific">Caldanaerobius fijiensis DSM 17918</name>
    <dbReference type="NCBI Taxonomy" id="1121256"/>
    <lineage>
        <taxon>Bacteria</taxon>
        <taxon>Bacillati</taxon>
        <taxon>Bacillota</taxon>
        <taxon>Clostridia</taxon>
        <taxon>Thermoanaerobacterales</taxon>
        <taxon>Thermoanaerobacteraceae</taxon>
        <taxon>Caldanaerobius</taxon>
    </lineage>
</organism>
<dbReference type="STRING" id="1121256.SAMN02746089_02502"/>
<dbReference type="EMBL" id="FQVH01000043">
    <property type="protein sequence ID" value="SHF75945.1"/>
    <property type="molecule type" value="Genomic_DNA"/>
</dbReference>
<feature type="domain" description="ORF6C" evidence="1">
    <location>
        <begin position="39"/>
        <end position="130"/>
    </location>
</feature>
<evidence type="ECO:0000313" key="3">
    <source>
        <dbReference type="Proteomes" id="UP000184088"/>
    </source>
</evidence>
<dbReference type="Proteomes" id="UP000184088">
    <property type="component" value="Unassembled WGS sequence"/>
</dbReference>